<reference evidence="1 2" key="1">
    <citation type="submission" date="2023-04" db="EMBL/GenBank/DDBJ databases">
        <title>Genome of Basidiobolus ranarum AG-B5.</title>
        <authorList>
            <person name="Stajich J.E."/>
            <person name="Carter-House D."/>
            <person name="Gryganskyi A."/>
        </authorList>
    </citation>
    <scope>NUCLEOTIDE SEQUENCE [LARGE SCALE GENOMIC DNA]</scope>
    <source>
        <strain evidence="1 2">AG-B5</strain>
    </source>
</reference>
<protein>
    <recommendedName>
        <fullName evidence="3">HEPN/RES N-terminal domain-containing protein</fullName>
    </recommendedName>
</protein>
<dbReference type="Proteomes" id="UP001479436">
    <property type="component" value="Unassembled WGS sequence"/>
</dbReference>
<sequence>MNDATLFEIKKKVKFRLSERYYIAPQLNSSINSANVVRQYVLLHNLRGGYGFYGVCIRCGLFDSSSVEGRLKNGSISVCRECFTPDINDSFKRNVRTFEELEQTRMALGDINYNDWILEPPWIYERDKRWVTFTDMKDFIEDWYDLAITLVQIGYEWKVVSG</sequence>
<gene>
    <name evidence="1" type="ORF">K7432_000506</name>
</gene>
<evidence type="ECO:0008006" key="3">
    <source>
        <dbReference type="Google" id="ProtNLM"/>
    </source>
</evidence>
<organism evidence="1 2">
    <name type="scientific">Basidiobolus ranarum</name>
    <dbReference type="NCBI Taxonomy" id="34480"/>
    <lineage>
        <taxon>Eukaryota</taxon>
        <taxon>Fungi</taxon>
        <taxon>Fungi incertae sedis</taxon>
        <taxon>Zoopagomycota</taxon>
        <taxon>Entomophthoromycotina</taxon>
        <taxon>Basidiobolomycetes</taxon>
        <taxon>Basidiobolales</taxon>
        <taxon>Basidiobolaceae</taxon>
        <taxon>Basidiobolus</taxon>
    </lineage>
</organism>
<keyword evidence="2" id="KW-1185">Reference proteome</keyword>
<comment type="caution">
    <text evidence="1">The sequence shown here is derived from an EMBL/GenBank/DDBJ whole genome shotgun (WGS) entry which is preliminary data.</text>
</comment>
<name>A0ABR2X4K9_9FUNG</name>
<proteinExistence type="predicted"/>
<accession>A0ABR2X4K9</accession>
<evidence type="ECO:0000313" key="1">
    <source>
        <dbReference type="EMBL" id="KAK9768674.1"/>
    </source>
</evidence>
<evidence type="ECO:0000313" key="2">
    <source>
        <dbReference type="Proteomes" id="UP001479436"/>
    </source>
</evidence>
<dbReference type="EMBL" id="JASJQH010000009">
    <property type="protein sequence ID" value="KAK9768674.1"/>
    <property type="molecule type" value="Genomic_DNA"/>
</dbReference>